<feature type="compositionally biased region" description="Polar residues" evidence="1">
    <location>
        <begin position="43"/>
        <end position="60"/>
    </location>
</feature>
<reference evidence="2" key="1">
    <citation type="submission" date="2014-05" db="EMBL/GenBank/DDBJ databases">
        <authorList>
            <person name="Chronopoulou M."/>
        </authorList>
    </citation>
    <scope>NUCLEOTIDE SEQUENCE</scope>
    <source>
        <tissue evidence="2">Whole organism</tissue>
    </source>
</reference>
<proteinExistence type="predicted"/>
<protein>
    <submittedName>
        <fullName evidence="2">Uncharacterized protein</fullName>
    </submittedName>
</protein>
<feature type="non-terminal residue" evidence="2">
    <location>
        <position position="1"/>
    </location>
</feature>
<evidence type="ECO:0000313" key="2">
    <source>
        <dbReference type="EMBL" id="CDW38884.1"/>
    </source>
</evidence>
<dbReference type="AlphaFoldDB" id="A0A0K2UKW5"/>
<organism evidence="2">
    <name type="scientific">Lepeophtheirus salmonis</name>
    <name type="common">Salmon louse</name>
    <name type="synonym">Caligus salmonis</name>
    <dbReference type="NCBI Taxonomy" id="72036"/>
    <lineage>
        <taxon>Eukaryota</taxon>
        <taxon>Metazoa</taxon>
        <taxon>Ecdysozoa</taxon>
        <taxon>Arthropoda</taxon>
        <taxon>Crustacea</taxon>
        <taxon>Multicrustacea</taxon>
        <taxon>Hexanauplia</taxon>
        <taxon>Copepoda</taxon>
        <taxon>Siphonostomatoida</taxon>
        <taxon>Caligidae</taxon>
        <taxon>Lepeophtheirus</taxon>
    </lineage>
</organism>
<sequence>KNTLKNSLKESISRLLWFSVLRLIQFSSHSNDSTFDYLPESPNGLSRHSQPTLLLTYPGS</sequence>
<accession>A0A0K2UKW5</accession>
<evidence type="ECO:0000256" key="1">
    <source>
        <dbReference type="SAM" id="MobiDB-lite"/>
    </source>
</evidence>
<name>A0A0K2UKW5_LEPSM</name>
<feature type="region of interest" description="Disordered" evidence="1">
    <location>
        <begin position="41"/>
        <end position="60"/>
    </location>
</feature>
<dbReference type="EMBL" id="HACA01021523">
    <property type="protein sequence ID" value="CDW38884.1"/>
    <property type="molecule type" value="Transcribed_RNA"/>
</dbReference>